<evidence type="ECO:0008006" key="3">
    <source>
        <dbReference type="Google" id="ProtNLM"/>
    </source>
</evidence>
<evidence type="ECO:0000313" key="2">
    <source>
        <dbReference type="Proteomes" id="UP000187151"/>
    </source>
</evidence>
<sequence>MSATAALAGCALLLAGCGIKRTGVIESGHAATVKVPGSKNAATLYYVSKDGDRVVPVPFSIGTDYMLAPVPLLRILLDGPTGPASAAGLTTALPKVPVSDADSERVAVSTYSPEKGVTVGVPFPVAGLSDMARKQLVCTFGVSAVRDTVTPVAIRGTDTTLPAADCNPRR</sequence>
<comment type="caution">
    <text evidence="1">The sequence shown here is derived from an EMBL/GenBank/DDBJ whole genome shotgun (WGS) entry which is preliminary data.</text>
</comment>
<dbReference type="Proteomes" id="UP000187151">
    <property type="component" value="Unassembled WGS sequence"/>
</dbReference>
<proteinExistence type="predicted"/>
<keyword evidence="2" id="KW-1185">Reference proteome</keyword>
<evidence type="ECO:0000313" key="1">
    <source>
        <dbReference type="EMBL" id="OLZ68325.1"/>
    </source>
</evidence>
<gene>
    <name evidence="1" type="ORF">AVW11_12635</name>
</gene>
<name>A0ABX3G6Z1_9ACTN</name>
<dbReference type="EMBL" id="MQUR01000022">
    <property type="protein sequence ID" value="OLZ68325.1"/>
    <property type="molecule type" value="Genomic_DNA"/>
</dbReference>
<reference evidence="1 2" key="1">
    <citation type="submission" date="2016-01" db="EMBL/GenBank/DDBJ databases">
        <title>Streptomyces amritsarensis strain MTCC 11845 genome sequencing and assembly.</title>
        <authorList>
            <person name="Sharma D."/>
            <person name="Nair G.R."/>
            <person name="Kaur G."/>
            <person name="Manhas R.K."/>
            <person name="Mayilraj S."/>
        </authorList>
    </citation>
    <scope>NUCLEOTIDE SEQUENCE [LARGE SCALE GENOMIC DNA]</scope>
    <source>
        <strain evidence="1 2">MTCC 11845</strain>
    </source>
</reference>
<protein>
    <recommendedName>
        <fullName evidence="3">Lipoprotein</fullName>
    </recommendedName>
</protein>
<organism evidence="1 2">
    <name type="scientific">Streptomyces amritsarensis</name>
    <dbReference type="NCBI Taxonomy" id="681158"/>
    <lineage>
        <taxon>Bacteria</taxon>
        <taxon>Bacillati</taxon>
        <taxon>Actinomycetota</taxon>
        <taxon>Actinomycetes</taxon>
        <taxon>Kitasatosporales</taxon>
        <taxon>Streptomycetaceae</taxon>
        <taxon>Streptomyces</taxon>
    </lineage>
</organism>
<accession>A0ABX3G6Z1</accession>